<dbReference type="RefSeq" id="WP_076931677.1">
    <property type="nucleotide sequence ID" value="NZ_LT605205.1"/>
</dbReference>
<sequence>MKKYIHLIIVLIATIILFGCNNEDYIIGGEANETNKLDMTTFDLLSRMKETEVVAELFERAGLKEAINGDITVVAPNIWSVNRYLRRRNNQALRTNPEAEPITIDDITSEELTKMGMYILPGKWWRETIPEDGKILTALDGTEVYISRDKTNTDPGAAWDGSGVAGWGYQYSNFMQEVPYIIHIHFKRGANWEWTGIERSSLSEYFDNPECDHVYRMYVSDILTLNGVVHVLYQGDYNYSDHYYYHSLFFFGTRSDDLL</sequence>
<dbReference type="EMBL" id="LT605205">
    <property type="protein sequence ID" value="SCD21947.1"/>
    <property type="molecule type" value="Genomic_DNA"/>
</dbReference>
<accession>A0A1R3TBG3</accession>
<dbReference type="PROSITE" id="PS51257">
    <property type="entry name" value="PROKAR_LIPOPROTEIN"/>
    <property type="match status" value="1"/>
</dbReference>
<evidence type="ECO:0000313" key="2">
    <source>
        <dbReference type="Proteomes" id="UP000187464"/>
    </source>
</evidence>
<protein>
    <submittedName>
        <fullName evidence="1">Putative membrane protein</fullName>
    </submittedName>
</protein>
<dbReference type="InterPro" id="IPR036378">
    <property type="entry name" value="FAS1_dom_sf"/>
</dbReference>
<evidence type="ECO:0000313" key="1">
    <source>
        <dbReference type="EMBL" id="SCD21947.1"/>
    </source>
</evidence>
<dbReference type="Gene3D" id="2.30.180.10">
    <property type="entry name" value="FAS1 domain"/>
    <property type="match status" value="1"/>
</dbReference>
<dbReference type="Proteomes" id="UP000187464">
    <property type="component" value="Chromosome I"/>
</dbReference>
<reference evidence="2" key="1">
    <citation type="submission" date="2016-08" db="EMBL/GenBank/DDBJ databases">
        <authorList>
            <person name="Wibberg D."/>
        </authorList>
    </citation>
    <scope>NUCLEOTIDE SEQUENCE [LARGE SCALE GENOMIC DNA]</scope>
</reference>
<organism evidence="1 2">
    <name type="scientific">Proteiniphilum saccharofermentans</name>
    <dbReference type="NCBI Taxonomy" id="1642647"/>
    <lineage>
        <taxon>Bacteria</taxon>
        <taxon>Pseudomonadati</taxon>
        <taxon>Bacteroidota</taxon>
        <taxon>Bacteroidia</taxon>
        <taxon>Bacteroidales</taxon>
        <taxon>Dysgonomonadaceae</taxon>
        <taxon>Proteiniphilum</taxon>
    </lineage>
</organism>
<keyword evidence="2" id="KW-1185">Reference proteome</keyword>
<proteinExistence type="predicted"/>
<name>A0A1R3TBG3_9BACT</name>
<dbReference type="KEGG" id="psac:PSM36_3158"/>
<dbReference type="STRING" id="1642647.PSM36_3158"/>
<gene>
    <name evidence="1" type="ORF">PSM36_3158</name>
</gene>
<dbReference type="AlphaFoldDB" id="A0A1R3TBG3"/>